<sequence>MGKCKEKPKYNVVSMRVSDEEKATLIEMTLQSCKSISRLMREAIRLYAQQAEAGVNRR</sequence>
<proteinExistence type="predicted"/>
<dbReference type="Proteomes" id="UP000006695">
    <property type="component" value="Chromosome"/>
</dbReference>
<dbReference type="KEGG" id="gur:Gura_0157"/>
<dbReference type="InterPro" id="IPR002145">
    <property type="entry name" value="CopG"/>
</dbReference>
<dbReference type="Pfam" id="PF01402">
    <property type="entry name" value="RHH_1"/>
    <property type="match status" value="1"/>
</dbReference>
<evidence type="ECO:0000259" key="1">
    <source>
        <dbReference type="Pfam" id="PF01402"/>
    </source>
</evidence>
<reference evidence="2 3" key="1">
    <citation type="submission" date="2007-05" db="EMBL/GenBank/DDBJ databases">
        <title>Complete sequence of Geobacter uraniireducens Rf4.</title>
        <authorList>
            <consortium name="US DOE Joint Genome Institute"/>
            <person name="Copeland A."/>
            <person name="Lucas S."/>
            <person name="Lapidus A."/>
            <person name="Barry K."/>
            <person name="Detter J.C."/>
            <person name="Glavina del Rio T."/>
            <person name="Hammon N."/>
            <person name="Israni S."/>
            <person name="Dalin E."/>
            <person name="Tice H."/>
            <person name="Pitluck S."/>
            <person name="Chertkov O."/>
            <person name="Brettin T."/>
            <person name="Bruce D."/>
            <person name="Han C."/>
            <person name="Schmutz J."/>
            <person name="Larimer F."/>
            <person name="Land M."/>
            <person name="Hauser L."/>
            <person name="Kyrpides N."/>
            <person name="Mikhailova N."/>
            <person name="Shelobolina E."/>
            <person name="Aklujkar M."/>
            <person name="Lovley D."/>
            <person name="Richardson P."/>
        </authorList>
    </citation>
    <scope>NUCLEOTIDE SEQUENCE [LARGE SCALE GENOMIC DNA]</scope>
    <source>
        <strain evidence="2 3">Rf4</strain>
    </source>
</reference>
<dbReference type="AlphaFoldDB" id="A5GDH3"/>
<organism evidence="2 3">
    <name type="scientific">Geotalea uraniireducens (strain Rf4)</name>
    <name type="common">Geobacter uraniireducens</name>
    <dbReference type="NCBI Taxonomy" id="351605"/>
    <lineage>
        <taxon>Bacteria</taxon>
        <taxon>Pseudomonadati</taxon>
        <taxon>Thermodesulfobacteriota</taxon>
        <taxon>Desulfuromonadia</taxon>
        <taxon>Geobacterales</taxon>
        <taxon>Geobacteraceae</taxon>
        <taxon>Geotalea</taxon>
    </lineage>
</organism>
<gene>
    <name evidence="2" type="ordered locus">Gura_0157</name>
</gene>
<dbReference type="EMBL" id="CP000698">
    <property type="protein sequence ID" value="ABQ24373.1"/>
    <property type="molecule type" value="Genomic_DNA"/>
</dbReference>
<accession>A5GDH3</accession>
<protein>
    <recommendedName>
        <fullName evidence="1">Ribbon-helix-helix protein CopG domain-containing protein</fullName>
    </recommendedName>
</protein>
<evidence type="ECO:0000313" key="2">
    <source>
        <dbReference type="EMBL" id="ABQ24373.1"/>
    </source>
</evidence>
<evidence type="ECO:0000313" key="3">
    <source>
        <dbReference type="Proteomes" id="UP000006695"/>
    </source>
</evidence>
<feature type="domain" description="Ribbon-helix-helix protein CopG" evidence="1">
    <location>
        <begin position="12"/>
        <end position="49"/>
    </location>
</feature>
<name>A5GDH3_GEOUR</name>
<keyword evidence="3" id="KW-1185">Reference proteome</keyword>
<dbReference type="HOGENOM" id="CLU_207132_0_0_7"/>
<dbReference type="OrthoDB" id="5387698at2"/>
<dbReference type="STRING" id="351605.Gura_0157"/>
<dbReference type="RefSeq" id="WP_011937102.1">
    <property type="nucleotide sequence ID" value="NC_009483.1"/>
</dbReference>
<dbReference type="GO" id="GO:0006355">
    <property type="term" value="P:regulation of DNA-templated transcription"/>
    <property type="evidence" value="ECO:0007669"/>
    <property type="project" value="InterPro"/>
</dbReference>